<protein>
    <recommendedName>
        <fullName evidence="5">BED-type domain-containing protein</fullName>
    </recommendedName>
</protein>
<gene>
    <name evidence="6" type="ORF">V1264_003823</name>
</gene>
<dbReference type="Proteomes" id="UP001374579">
    <property type="component" value="Unassembled WGS sequence"/>
</dbReference>
<keyword evidence="4" id="KW-0812">Transmembrane</keyword>
<reference evidence="6 7" key="1">
    <citation type="submission" date="2024-02" db="EMBL/GenBank/DDBJ databases">
        <title>Chromosome-scale genome assembly of the rough periwinkle Littorina saxatilis.</title>
        <authorList>
            <person name="De Jode A."/>
            <person name="Faria R."/>
            <person name="Formenti G."/>
            <person name="Sims Y."/>
            <person name="Smith T.P."/>
            <person name="Tracey A."/>
            <person name="Wood J.M.D."/>
            <person name="Zagrodzka Z.B."/>
            <person name="Johannesson K."/>
            <person name="Butlin R.K."/>
            <person name="Leder E.H."/>
        </authorList>
    </citation>
    <scope>NUCLEOTIDE SEQUENCE [LARGE SCALE GENOMIC DNA]</scope>
    <source>
        <strain evidence="6">Snail1</strain>
        <tissue evidence="6">Muscle</tissue>
    </source>
</reference>
<evidence type="ECO:0000313" key="7">
    <source>
        <dbReference type="Proteomes" id="UP001374579"/>
    </source>
</evidence>
<sequence length="151" mass="17228">MMRKLKRDETVLAREIDQQKYKKNLWRFDWLDEVVSLSWKDEKSQKTQDVKLKVGDAFAKINLPGKAQCTLCNNVINYGSNGKTALKRHLKSNKHLTILKTQSVNQSLGSFGTDKVRTLKPHRHTPPLSLSLSLSLSLFLLLILSLSVKLI</sequence>
<evidence type="ECO:0000256" key="4">
    <source>
        <dbReference type="SAM" id="Phobius"/>
    </source>
</evidence>
<evidence type="ECO:0000256" key="3">
    <source>
        <dbReference type="ARBA" id="ARBA00022833"/>
    </source>
</evidence>
<organism evidence="6 7">
    <name type="scientific">Littorina saxatilis</name>
    <dbReference type="NCBI Taxonomy" id="31220"/>
    <lineage>
        <taxon>Eukaryota</taxon>
        <taxon>Metazoa</taxon>
        <taxon>Spiralia</taxon>
        <taxon>Lophotrochozoa</taxon>
        <taxon>Mollusca</taxon>
        <taxon>Gastropoda</taxon>
        <taxon>Caenogastropoda</taxon>
        <taxon>Littorinimorpha</taxon>
        <taxon>Littorinoidea</taxon>
        <taxon>Littorinidae</taxon>
        <taxon>Littorina</taxon>
    </lineage>
</organism>
<evidence type="ECO:0000256" key="2">
    <source>
        <dbReference type="ARBA" id="ARBA00022771"/>
    </source>
</evidence>
<evidence type="ECO:0000313" key="6">
    <source>
        <dbReference type="EMBL" id="KAK7096757.1"/>
    </source>
</evidence>
<accession>A0AAN9B0R1</accession>
<evidence type="ECO:0000256" key="1">
    <source>
        <dbReference type="ARBA" id="ARBA00022723"/>
    </source>
</evidence>
<dbReference type="GO" id="GO:0008270">
    <property type="term" value="F:zinc ion binding"/>
    <property type="evidence" value="ECO:0007669"/>
    <property type="project" value="UniProtKB-KW"/>
</dbReference>
<keyword evidence="3" id="KW-0862">Zinc</keyword>
<keyword evidence="4" id="KW-0472">Membrane</keyword>
<keyword evidence="4" id="KW-1133">Transmembrane helix</keyword>
<comment type="caution">
    <text evidence="6">The sequence shown here is derived from an EMBL/GenBank/DDBJ whole genome shotgun (WGS) entry which is preliminary data.</text>
</comment>
<dbReference type="EMBL" id="JBAMIC010000013">
    <property type="protein sequence ID" value="KAK7096757.1"/>
    <property type="molecule type" value="Genomic_DNA"/>
</dbReference>
<dbReference type="AlphaFoldDB" id="A0AAN9B0R1"/>
<feature type="transmembrane region" description="Helical" evidence="4">
    <location>
        <begin position="127"/>
        <end position="148"/>
    </location>
</feature>
<dbReference type="InterPro" id="IPR003656">
    <property type="entry name" value="Znf_BED"/>
</dbReference>
<feature type="domain" description="BED-type" evidence="5">
    <location>
        <begin position="65"/>
        <end position="93"/>
    </location>
</feature>
<dbReference type="Pfam" id="PF02892">
    <property type="entry name" value="zf-BED"/>
    <property type="match status" value="1"/>
</dbReference>
<evidence type="ECO:0000259" key="5">
    <source>
        <dbReference type="Pfam" id="PF02892"/>
    </source>
</evidence>
<name>A0AAN9B0R1_9CAEN</name>
<keyword evidence="1" id="KW-0479">Metal-binding</keyword>
<keyword evidence="2" id="KW-0863">Zinc-finger</keyword>
<keyword evidence="7" id="KW-1185">Reference proteome</keyword>
<proteinExistence type="predicted"/>
<dbReference type="GO" id="GO:0003677">
    <property type="term" value="F:DNA binding"/>
    <property type="evidence" value="ECO:0007669"/>
    <property type="project" value="InterPro"/>
</dbReference>